<comment type="caution">
    <text evidence="2">The sequence shown here is derived from an EMBL/GenBank/DDBJ whole genome shotgun (WGS) entry which is preliminary data.</text>
</comment>
<sequence length="99" mass="11405">MYVCEREEERAFRFISRPKPATSPVSVCPRSRFPAPILFIHNFTRIITTFLTAPPSLQTMVLLSCILLITHYLYHKLMTCPGLKRDTMTTALDLSWTEA</sequence>
<dbReference type="Proteomes" id="UP001460270">
    <property type="component" value="Unassembled WGS sequence"/>
</dbReference>
<dbReference type="AlphaFoldDB" id="A0AAW0MCW1"/>
<gene>
    <name evidence="2" type="ORF">WMY93_031904</name>
</gene>
<reference evidence="3" key="1">
    <citation type="submission" date="2024-04" db="EMBL/GenBank/DDBJ databases">
        <title>Salinicola lusitanus LLJ914,a marine bacterium isolated from the Okinawa Trough.</title>
        <authorList>
            <person name="Li J."/>
        </authorList>
    </citation>
    <scope>NUCLEOTIDE SEQUENCE [LARGE SCALE GENOMIC DNA]</scope>
</reference>
<accession>A0AAW0MCW1</accession>
<dbReference type="EMBL" id="JBBPFD010000695">
    <property type="protein sequence ID" value="KAK7877388.1"/>
    <property type="molecule type" value="Genomic_DNA"/>
</dbReference>
<protein>
    <submittedName>
        <fullName evidence="2">Uncharacterized protein</fullName>
    </submittedName>
</protein>
<proteinExistence type="predicted"/>
<keyword evidence="3" id="KW-1185">Reference proteome</keyword>
<evidence type="ECO:0000256" key="1">
    <source>
        <dbReference type="SAM" id="Phobius"/>
    </source>
</evidence>
<keyword evidence="1" id="KW-1133">Transmembrane helix</keyword>
<keyword evidence="1" id="KW-0472">Membrane</keyword>
<feature type="transmembrane region" description="Helical" evidence="1">
    <location>
        <begin position="57"/>
        <end position="74"/>
    </location>
</feature>
<organism evidence="2 3">
    <name type="scientific">Mugilogobius chulae</name>
    <name type="common">yellowstripe goby</name>
    <dbReference type="NCBI Taxonomy" id="88201"/>
    <lineage>
        <taxon>Eukaryota</taxon>
        <taxon>Metazoa</taxon>
        <taxon>Chordata</taxon>
        <taxon>Craniata</taxon>
        <taxon>Vertebrata</taxon>
        <taxon>Euteleostomi</taxon>
        <taxon>Actinopterygii</taxon>
        <taxon>Neopterygii</taxon>
        <taxon>Teleostei</taxon>
        <taxon>Neoteleostei</taxon>
        <taxon>Acanthomorphata</taxon>
        <taxon>Gobiaria</taxon>
        <taxon>Gobiiformes</taxon>
        <taxon>Gobioidei</taxon>
        <taxon>Gobiidae</taxon>
        <taxon>Gobionellinae</taxon>
        <taxon>Mugilogobius</taxon>
    </lineage>
</organism>
<keyword evidence="1" id="KW-0812">Transmembrane</keyword>
<evidence type="ECO:0000313" key="2">
    <source>
        <dbReference type="EMBL" id="KAK7877388.1"/>
    </source>
</evidence>
<evidence type="ECO:0000313" key="3">
    <source>
        <dbReference type="Proteomes" id="UP001460270"/>
    </source>
</evidence>
<name>A0AAW0MCW1_9GOBI</name>